<reference evidence="2" key="5">
    <citation type="submission" date="2018-04" db="UniProtKB">
        <authorList>
            <consortium name="EnsemblFungi"/>
        </authorList>
    </citation>
    <scope>IDENTIFICATION</scope>
    <source>
        <strain evidence="2">R3-111a-1</strain>
    </source>
</reference>
<reference evidence="2" key="4">
    <citation type="journal article" date="2015" name="G3 (Bethesda)">
        <title>Genome sequences of three phytopathogenic species of the Magnaporthaceae family of fungi.</title>
        <authorList>
            <person name="Okagaki L.H."/>
            <person name="Nunes C.C."/>
            <person name="Sailsbery J."/>
            <person name="Clay B."/>
            <person name="Brown D."/>
            <person name="John T."/>
            <person name="Oh Y."/>
            <person name="Young N."/>
            <person name="Fitzgerald M."/>
            <person name="Haas B.J."/>
            <person name="Zeng Q."/>
            <person name="Young S."/>
            <person name="Adiconis X."/>
            <person name="Fan L."/>
            <person name="Levin J.Z."/>
            <person name="Mitchell T.K."/>
            <person name="Okubara P.A."/>
            <person name="Farman M.L."/>
            <person name="Kohn L.M."/>
            <person name="Birren B."/>
            <person name="Ma L.-J."/>
            <person name="Dean R.A."/>
        </authorList>
    </citation>
    <scope>NUCLEOTIDE SEQUENCE</scope>
    <source>
        <strain evidence="2">R3-111a-1</strain>
    </source>
</reference>
<evidence type="ECO:0000313" key="2">
    <source>
        <dbReference type="EnsemblFungi" id="EJT82285"/>
    </source>
</evidence>
<dbReference type="VEuPathDB" id="FungiDB:GGTG_02259"/>
<dbReference type="AlphaFoldDB" id="J3NLV9"/>
<sequence>MLWPRHRHLAGTLPKGSVPGQLCQCPLPPFCRAVSPVHLTLPAFCRAVSPVLLTVMHHKAGHVLILAQGWRSHLHPLCPLVEGTYGPAVLANHDVRLARRDLGPRQGAPAPPVNAAARPQPHVRHHRAVLGVSQAVCVVAEGRVGHGTHQGKLARARFSMWDFAVELIKERQHQNCPVLWALPNPSADGSASSSSDSEPQDGGMSLIDVLKHLDY</sequence>
<keyword evidence="3" id="KW-1185">Reference proteome</keyword>
<dbReference type="EMBL" id="GL385395">
    <property type="protein sequence ID" value="EJT82285.1"/>
    <property type="molecule type" value="Genomic_DNA"/>
</dbReference>
<evidence type="ECO:0000313" key="1">
    <source>
        <dbReference type="EMBL" id="EJT82285.1"/>
    </source>
</evidence>
<name>J3NLV9_GAET3</name>
<accession>J3NLV9</accession>
<protein>
    <submittedName>
        <fullName evidence="1 2">Uncharacterized protein</fullName>
    </submittedName>
</protein>
<dbReference type="GeneID" id="20342717"/>
<dbReference type="EnsemblFungi" id="EJT82285">
    <property type="protein sequence ID" value="EJT82285"/>
    <property type="gene ID" value="GGTG_02259"/>
</dbReference>
<proteinExistence type="predicted"/>
<reference evidence="1" key="2">
    <citation type="submission" date="2010-07" db="EMBL/GenBank/DDBJ databases">
        <authorList>
            <consortium name="The Broad Institute Genome Sequencing Platform"/>
            <consortium name="Broad Institute Genome Sequencing Center for Infectious Disease"/>
            <person name="Ma L.-J."/>
            <person name="Dead R."/>
            <person name="Young S."/>
            <person name="Zeng Q."/>
            <person name="Koehrsen M."/>
            <person name="Alvarado L."/>
            <person name="Berlin A."/>
            <person name="Chapman S.B."/>
            <person name="Chen Z."/>
            <person name="Freedman E."/>
            <person name="Gellesch M."/>
            <person name="Goldberg J."/>
            <person name="Griggs A."/>
            <person name="Gujja S."/>
            <person name="Heilman E.R."/>
            <person name="Heiman D."/>
            <person name="Hepburn T."/>
            <person name="Howarth C."/>
            <person name="Jen D."/>
            <person name="Larson L."/>
            <person name="Mehta T."/>
            <person name="Neiman D."/>
            <person name="Pearson M."/>
            <person name="Roberts A."/>
            <person name="Saif S."/>
            <person name="Shea T."/>
            <person name="Shenoy N."/>
            <person name="Sisk P."/>
            <person name="Stolte C."/>
            <person name="Sykes S."/>
            <person name="Walk T."/>
            <person name="White J."/>
            <person name="Yandava C."/>
            <person name="Haas B."/>
            <person name="Nusbaum C."/>
            <person name="Birren B."/>
        </authorList>
    </citation>
    <scope>NUCLEOTIDE SEQUENCE</scope>
    <source>
        <strain evidence="1">R3-111a-1</strain>
    </source>
</reference>
<dbReference type="HOGENOM" id="CLU_1283324_0_0_1"/>
<reference evidence="1" key="3">
    <citation type="submission" date="2010-09" db="EMBL/GenBank/DDBJ databases">
        <title>Annotation of Gaeumannomyces graminis var. tritici R3-111a-1.</title>
        <authorList>
            <consortium name="The Broad Institute Genome Sequencing Platform"/>
            <person name="Ma L.-J."/>
            <person name="Dead R."/>
            <person name="Young S.K."/>
            <person name="Zeng Q."/>
            <person name="Gargeya S."/>
            <person name="Fitzgerald M."/>
            <person name="Haas B."/>
            <person name="Abouelleil A."/>
            <person name="Alvarado L."/>
            <person name="Arachchi H.M."/>
            <person name="Berlin A."/>
            <person name="Brown A."/>
            <person name="Chapman S.B."/>
            <person name="Chen Z."/>
            <person name="Dunbar C."/>
            <person name="Freedman E."/>
            <person name="Gearin G."/>
            <person name="Gellesch M."/>
            <person name="Goldberg J."/>
            <person name="Griggs A."/>
            <person name="Gujja S."/>
            <person name="Heiman D."/>
            <person name="Howarth C."/>
            <person name="Larson L."/>
            <person name="Lui A."/>
            <person name="MacDonald P.J.P."/>
            <person name="Mehta T."/>
            <person name="Montmayeur A."/>
            <person name="Murphy C."/>
            <person name="Neiman D."/>
            <person name="Pearson M."/>
            <person name="Priest M."/>
            <person name="Roberts A."/>
            <person name="Saif S."/>
            <person name="Shea T."/>
            <person name="Shenoy N."/>
            <person name="Sisk P."/>
            <person name="Stolte C."/>
            <person name="Sykes S."/>
            <person name="Yandava C."/>
            <person name="Wortman J."/>
            <person name="Nusbaum C."/>
            <person name="Birren B."/>
        </authorList>
    </citation>
    <scope>NUCLEOTIDE SEQUENCE</scope>
    <source>
        <strain evidence="1">R3-111a-1</strain>
    </source>
</reference>
<evidence type="ECO:0000313" key="3">
    <source>
        <dbReference type="Proteomes" id="UP000006039"/>
    </source>
</evidence>
<gene>
    <name evidence="2" type="primary">20342717</name>
    <name evidence="1" type="ORF">GGTG_02259</name>
</gene>
<dbReference type="RefSeq" id="XP_009218294.1">
    <property type="nucleotide sequence ID" value="XM_009220030.1"/>
</dbReference>
<dbReference type="Proteomes" id="UP000006039">
    <property type="component" value="Unassembled WGS sequence"/>
</dbReference>
<organism evidence="1">
    <name type="scientific">Gaeumannomyces tritici (strain R3-111a-1)</name>
    <name type="common">Wheat and barley take-all root rot fungus</name>
    <name type="synonym">Gaeumannomyces graminis var. tritici</name>
    <dbReference type="NCBI Taxonomy" id="644352"/>
    <lineage>
        <taxon>Eukaryota</taxon>
        <taxon>Fungi</taxon>
        <taxon>Dikarya</taxon>
        <taxon>Ascomycota</taxon>
        <taxon>Pezizomycotina</taxon>
        <taxon>Sordariomycetes</taxon>
        <taxon>Sordariomycetidae</taxon>
        <taxon>Magnaporthales</taxon>
        <taxon>Magnaporthaceae</taxon>
        <taxon>Gaeumannomyces</taxon>
    </lineage>
</organism>
<reference evidence="3" key="1">
    <citation type="submission" date="2010-07" db="EMBL/GenBank/DDBJ databases">
        <title>The genome sequence of Gaeumannomyces graminis var. tritici strain R3-111a-1.</title>
        <authorList>
            <consortium name="The Broad Institute Genome Sequencing Platform"/>
            <person name="Ma L.-J."/>
            <person name="Dead R."/>
            <person name="Young S."/>
            <person name="Zeng Q."/>
            <person name="Koehrsen M."/>
            <person name="Alvarado L."/>
            <person name="Berlin A."/>
            <person name="Chapman S.B."/>
            <person name="Chen Z."/>
            <person name="Freedman E."/>
            <person name="Gellesch M."/>
            <person name="Goldberg J."/>
            <person name="Griggs A."/>
            <person name="Gujja S."/>
            <person name="Heilman E.R."/>
            <person name="Heiman D."/>
            <person name="Hepburn T."/>
            <person name="Howarth C."/>
            <person name="Jen D."/>
            <person name="Larson L."/>
            <person name="Mehta T."/>
            <person name="Neiman D."/>
            <person name="Pearson M."/>
            <person name="Roberts A."/>
            <person name="Saif S."/>
            <person name="Shea T."/>
            <person name="Shenoy N."/>
            <person name="Sisk P."/>
            <person name="Stolte C."/>
            <person name="Sykes S."/>
            <person name="Walk T."/>
            <person name="White J."/>
            <person name="Yandava C."/>
            <person name="Haas B."/>
            <person name="Nusbaum C."/>
            <person name="Birren B."/>
        </authorList>
    </citation>
    <scope>NUCLEOTIDE SEQUENCE [LARGE SCALE GENOMIC DNA]</scope>
    <source>
        <strain evidence="3">R3-111a-1</strain>
    </source>
</reference>